<sequence>MLARCCQRRLPVGRRSLWGESPKTANLTLKDWQEDAIQTCTSAIQGGRTRIGMHICGPDRATTVAVLMDRIPPPNPDATRLMIVAVSEQRTVKISGHLSRQREDAVAEQLGVKVKRKSQKGTQPTAPDPDVSLLTYNAILKRARCLTKTNFVSNYDEFKAIVLFDAPRGSGEFYDFLASRLGTKTSYFPPVVGTCSAEDFNALQHTGFFPEVTYRHTLLDHLQETGECPARFLAVPAPLTLNAMRVVKEKSRFIKAELSKKMSHPDILQLTIQAWLDNAAARKSTVVYCVDDRHGGKLVEAFQKVDIDVERVSPFTVDMLGQLDPAIAKFKSGASRVLVISEMDAEFDLPQTDCVLMACPVLDKQTLTARILSGMKASPDTLKEDTLVIDIVDSVKKRPDYNICDLIQLKAADIDGQHFDVLKHRAEEQARLDLEATPSPTPRTPSSKPVPVKQRPVSVALASQGRLEAEDRTLKVMSGFFSSMRWSGSPGKTWLRCGPGIYVHDCFDHGHAILQESEPQVYEAYWTPRRLDSEPDADEGSAAKLSVPGTLLEVLPRIIEFLGKEKKVTRRYLESKATPTQLEALRGFCTDEMPHVLYHGKPMPTDDFFKWLTVEDVSRALARLRYSPELNVEPFIFSEQTVIVGRIQAQSTASTPFALVLRQF</sequence>
<dbReference type="Gene3D" id="3.40.50.300">
    <property type="entry name" value="P-loop containing nucleotide triphosphate hydrolases"/>
    <property type="match status" value="1"/>
</dbReference>
<reference evidence="2" key="1">
    <citation type="submission" date="2023-03" db="EMBL/GenBank/DDBJ databases">
        <title>Massive genome expansion in bonnet fungi (Mycena s.s.) driven by repeated elements and novel gene families across ecological guilds.</title>
        <authorList>
            <consortium name="Lawrence Berkeley National Laboratory"/>
            <person name="Harder C.B."/>
            <person name="Miyauchi S."/>
            <person name="Viragh M."/>
            <person name="Kuo A."/>
            <person name="Thoen E."/>
            <person name="Andreopoulos B."/>
            <person name="Lu D."/>
            <person name="Skrede I."/>
            <person name="Drula E."/>
            <person name="Henrissat B."/>
            <person name="Morin E."/>
            <person name="Kohler A."/>
            <person name="Barry K."/>
            <person name="LaButti K."/>
            <person name="Morin E."/>
            <person name="Salamov A."/>
            <person name="Lipzen A."/>
            <person name="Mereny Z."/>
            <person name="Hegedus B."/>
            <person name="Baldrian P."/>
            <person name="Stursova M."/>
            <person name="Weitz H."/>
            <person name="Taylor A."/>
            <person name="Grigoriev I.V."/>
            <person name="Nagy L.G."/>
            <person name="Martin F."/>
            <person name="Kauserud H."/>
        </authorList>
    </citation>
    <scope>NUCLEOTIDE SEQUENCE</scope>
    <source>
        <strain evidence="2">CBHHK067</strain>
    </source>
</reference>
<comment type="caution">
    <text evidence="2">The sequence shown here is derived from an EMBL/GenBank/DDBJ whole genome shotgun (WGS) entry which is preliminary data.</text>
</comment>
<evidence type="ECO:0000256" key="1">
    <source>
        <dbReference type="SAM" id="MobiDB-lite"/>
    </source>
</evidence>
<keyword evidence="3" id="KW-1185">Reference proteome</keyword>
<dbReference type="InterPro" id="IPR027417">
    <property type="entry name" value="P-loop_NTPase"/>
</dbReference>
<feature type="region of interest" description="Disordered" evidence="1">
    <location>
        <begin position="433"/>
        <end position="455"/>
    </location>
</feature>
<organism evidence="2 3">
    <name type="scientific">Mycena rosella</name>
    <name type="common">Pink bonnet</name>
    <name type="synonym">Agaricus rosellus</name>
    <dbReference type="NCBI Taxonomy" id="1033263"/>
    <lineage>
        <taxon>Eukaryota</taxon>
        <taxon>Fungi</taxon>
        <taxon>Dikarya</taxon>
        <taxon>Basidiomycota</taxon>
        <taxon>Agaricomycotina</taxon>
        <taxon>Agaricomycetes</taxon>
        <taxon>Agaricomycetidae</taxon>
        <taxon>Agaricales</taxon>
        <taxon>Marasmiineae</taxon>
        <taxon>Mycenaceae</taxon>
        <taxon>Mycena</taxon>
    </lineage>
</organism>
<evidence type="ECO:0008006" key="4">
    <source>
        <dbReference type="Google" id="ProtNLM"/>
    </source>
</evidence>
<evidence type="ECO:0000313" key="2">
    <source>
        <dbReference type="EMBL" id="KAJ7693435.1"/>
    </source>
</evidence>
<protein>
    <recommendedName>
        <fullName evidence="4">Helicase C-terminal domain-containing protein</fullName>
    </recommendedName>
</protein>
<feature type="compositionally biased region" description="Low complexity" evidence="1">
    <location>
        <begin position="444"/>
        <end position="453"/>
    </location>
</feature>
<gene>
    <name evidence="2" type="ORF">B0H17DRAFT_502059</name>
</gene>
<accession>A0AAD7GG85</accession>
<evidence type="ECO:0000313" key="3">
    <source>
        <dbReference type="Proteomes" id="UP001221757"/>
    </source>
</evidence>
<dbReference type="EMBL" id="JARKIE010000046">
    <property type="protein sequence ID" value="KAJ7693435.1"/>
    <property type="molecule type" value="Genomic_DNA"/>
</dbReference>
<proteinExistence type="predicted"/>
<name>A0AAD7GG85_MYCRO</name>
<dbReference type="Proteomes" id="UP001221757">
    <property type="component" value="Unassembled WGS sequence"/>
</dbReference>
<dbReference type="AlphaFoldDB" id="A0AAD7GG85"/>